<organism evidence="1">
    <name type="scientific">Bacillus cereus</name>
    <dbReference type="NCBI Taxonomy" id="1396"/>
    <lineage>
        <taxon>Bacteria</taxon>
        <taxon>Bacillati</taxon>
        <taxon>Bacillota</taxon>
        <taxon>Bacilli</taxon>
        <taxon>Bacillales</taxon>
        <taxon>Bacillaceae</taxon>
        <taxon>Bacillus</taxon>
        <taxon>Bacillus cereus group</taxon>
    </lineage>
</organism>
<dbReference type="SMR" id="A1BZ87"/>
<name>A1BZ87_BACCE</name>
<keyword evidence="1" id="KW-0614">Plasmid</keyword>
<reference evidence="3" key="2">
    <citation type="journal article" date="2018" name="J. Mol. Biol.">
        <title>Cooperative DNA Binding of the Plasmid Partitioning Protein TubR from the Bacillus cereus pXO1 Plasmid.</title>
        <authorList>
            <person name="Hayashi I."/>
            <person name="Oda T."/>
            <person name="Sato M."/>
            <person name="Fuchigami S."/>
        </authorList>
    </citation>
    <scope>X-RAY CRYSTALLOGRAPHY (2.00 ANGSTROMS) OF 5-114</scope>
</reference>
<gene>
    <name evidence="2" type="ORF">pPER272_0057</name>
    <name evidence="1" type="ORF">pPER272_AH820_0057</name>
</gene>
<geneLocation type="plasmid" evidence="1">
    <name>pPER272</name>
</geneLocation>
<dbReference type="EMBL" id="DQ889678">
    <property type="protein sequence ID" value="ABK01213.1"/>
    <property type="molecule type" value="Genomic_DNA"/>
</dbReference>
<proteinExistence type="evidence at protein level"/>
<protein>
    <submittedName>
        <fullName evidence="1">Uncharacterized protein</fullName>
    </submittedName>
</protein>
<accession>A1BZ87</accession>
<dbReference type="PDB" id="6AHT">
    <property type="method" value="X-ray"/>
    <property type="resolution" value="2.00 A"/>
    <property type="chains" value="A=5-114"/>
</dbReference>
<keyword evidence="3" id="KW-0002">3D-structure</keyword>
<dbReference type="EMBL" id="DQ889677">
    <property type="protein sequence ID" value="ABK00949.1"/>
    <property type="molecule type" value="Genomic_DNA"/>
</dbReference>
<dbReference type="PDBsum" id="6AHT"/>
<reference evidence="1" key="1">
    <citation type="journal article" date="2007" name="J. Bacteriol.">
        <title>Complete sequence analysis of novel plasmids from emetic and periodontal Bacillus cereus isolates reveals a common evolutionary history among the B. cereus-group plasmids, including Bacillus anthracis pXO1.</title>
        <authorList>
            <person name="Rasko D.A."/>
            <person name="Rosovitz M.J."/>
            <person name="Okstad O.A."/>
            <person name="Fouts D.E."/>
            <person name="Jiang L."/>
            <person name="Cer R.Z."/>
            <person name="Kolsto A.B."/>
            <person name="Gill S.R."/>
            <person name="Ravel J."/>
        </authorList>
    </citation>
    <scope>NUCLEOTIDE SEQUENCE</scope>
    <source>
        <strain evidence="2">AH818</strain>
        <strain evidence="1">AH820</strain>
        <plasmid evidence="1">pPER272</plasmid>
    </source>
</reference>
<evidence type="ECO:0007829" key="3">
    <source>
        <dbReference type="PDB" id="6AHT"/>
    </source>
</evidence>
<dbReference type="AlphaFoldDB" id="A1BZ87"/>
<sequence>MKLLSNISMSSSEIIDVLCENLNDGIWALRVLYAEGAMNKEKLWDYINQYHKDYQIENEKDYEGKKILPSRYALDIMTARLEGAGLISFKAIGRVRIYDVTDLGNVLIKELEKRVEKNN</sequence>
<evidence type="ECO:0000313" key="2">
    <source>
        <dbReference type="EMBL" id="ABK01213.1"/>
    </source>
</evidence>
<evidence type="ECO:0000313" key="1">
    <source>
        <dbReference type="EMBL" id="ABK00949.1"/>
    </source>
</evidence>